<dbReference type="Pfam" id="PF11316">
    <property type="entry name" value="Rhamno_transf"/>
    <property type="match status" value="1"/>
</dbReference>
<evidence type="ECO:0000256" key="2">
    <source>
        <dbReference type="SAM" id="Phobius"/>
    </source>
</evidence>
<dbReference type="EMBL" id="HBNS01000799">
    <property type="protein sequence ID" value="CAE4579043.1"/>
    <property type="molecule type" value="Transcribed_RNA"/>
</dbReference>
<accession>A0A7S4QDQ1</accession>
<organism evidence="3">
    <name type="scientific">Ditylum brightwellii</name>
    <dbReference type="NCBI Taxonomy" id="49249"/>
    <lineage>
        <taxon>Eukaryota</taxon>
        <taxon>Sar</taxon>
        <taxon>Stramenopiles</taxon>
        <taxon>Ochrophyta</taxon>
        <taxon>Bacillariophyta</taxon>
        <taxon>Mediophyceae</taxon>
        <taxon>Lithodesmiophycidae</taxon>
        <taxon>Lithodesmiales</taxon>
        <taxon>Lithodesmiaceae</taxon>
        <taxon>Ditylum</taxon>
    </lineage>
</organism>
<feature type="transmembrane region" description="Helical" evidence="2">
    <location>
        <begin position="55"/>
        <end position="75"/>
    </location>
</feature>
<dbReference type="AlphaFoldDB" id="A0A7S4QDQ1"/>
<feature type="region of interest" description="Disordered" evidence="1">
    <location>
        <begin position="1"/>
        <end position="30"/>
    </location>
</feature>
<reference evidence="3" key="1">
    <citation type="submission" date="2021-01" db="EMBL/GenBank/DDBJ databases">
        <authorList>
            <person name="Corre E."/>
            <person name="Pelletier E."/>
            <person name="Niang G."/>
            <person name="Scheremetjew M."/>
            <person name="Finn R."/>
            <person name="Kale V."/>
            <person name="Holt S."/>
            <person name="Cochrane G."/>
            <person name="Meng A."/>
            <person name="Brown T."/>
            <person name="Cohen L."/>
        </authorList>
    </citation>
    <scope>NUCLEOTIDE SEQUENCE</scope>
    <source>
        <strain evidence="3">GSO104</strain>
    </source>
</reference>
<name>A0A7S4QDQ1_9STRA</name>
<sequence length="485" mass="54876">MKAGNANTVDDLENPSLRHRVASKGSATTTAITTRRRIERKLRPKRRKKRKEGKVVRLAIFLLLVGTALLVLYIITDNNSSNIEKTQEMTPLAMNTSSAIITPSTQVTHILHTRFMQFQSHLPHLSTSRYLLFKTVCFSTVSAQTTSNFLWIIRTDPNLDDVVKQQMVDLLKPYPNFYLVGSNQNFMAEESSGGWRGGIIGHDLLELEAQGLIYTGDMSLLHHAVKNELNRIVLETRLDADDGFHQSYMEYIQSRALELFLPSSSSSSNGLSEKEEGEEQLTTTPQRKWMYWCVQTNFEWHLSSHNDKSHQHQHHHHPGTIRIDTHSKYCVTPGLTIGYAPYTNIENVPSYSHDVLIKELLKQNHNCGSSGVSASKYSGGDCYELVSQIFALRSRSATSAGMMDVDEKGTSTEYWSKITTYFSIRKSSFQEANDFMSQHVVQIAQDNMKGQCTIGHSCKVSSKEKLQRFVDVELEQSQLVNIGFD</sequence>
<protein>
    <submittedName>
        <fullName evidence="3">Uncharacterized protein</fullName>
    </submittedName>
</protein>
<proteinExistence type="predicted"/>
<gene>
    <name evidence="3" type="ORF">DBRI00130_LOCUS629</name>
</gene>
<dbReference type="InterPro" id="IPR021466">
    <property type="entry name" value="Put_rhamnosyl_transferase"/>
</dbReference>
<keyword evidence="2" id="KW-1133">Transmembrane helix</keyword>
<evidence type="ECO:0000313" key="3">
    <source>
        <dbReference type="EMBL" id="CAE4579043.1"/>
    </source>
</evidence>
<evidence type="ECO:0000256" key="1">
    <source>
        <dbReference type="SAM" id="MobiDB-lite"/>
    </source>
</evidence>
<keyword evidence="2" id="KW-0812">Transmembrane</keyword>
<keyword evidence="2" id="KW-0472">Membrane</keyword>